<comment type="caution">
    <text evidence="1">The sequence shown here is derived from an EMBL/GenBank/DDBJ whole genome shotgun (WGS) entry which is preliminary data.</text>
</comment>
<accession>A0AAN7YFJ5</accession>
<gene>
    <name evidence="1" type="ORF">LTR62_005161</name>
</gene>
<protein>
    <submittedName>
        <fullName evidence="1">Uncharacterized protein</fullName>
    </submittedName>
</protein>
<evidence type="ECO:0000313" key="2">
    <source>
        <dbReference type="Proteomes" id="UP001310890"/>
    </source>
</evidence>
<organism evidence="1 2">
    <name type="scientific">Meristemomyces frigidus</name>
    <dbReference type="NCBI Taxonomy" id="1508187"/>
    <lineage>
        <taxon>Eukaryota</taxon>
        <taxon>Fungi</taxon>
        <taxon>Dikarya</taxon>
        <taxon>Ascomycota</taxon>
        <taxon>Pezizomycotina</taxon>
        <taxon>Dothideomycetes</taxon>
        <taxon>Dothideomycetidae</taxon>
        <taxon>Mycosphaerellales</taxon>
        <taxon>Teratosphaeriaceae</taxon>
        <taxon>Meristemomyces</taxon>
    </lineage>
</organism>
<dbReference type="EMBL" id="JAVRRL010000040">
    <property type="protein sequence ID" value="KAK5111321.1"/>
    <property type="molecule type" value="Genomic_DNA"/>
</dbReference>
<proteinExistence type="predicted"/>
<name>A0AAN7YFJ5_9PEZI</name>
<sequence>MPSSKSRSTHLERRLFRLFRESSRRLWTAGQEGVILCLAPHWSALLDIHAVELSQHYKPQYNAAFHTDVDDWHEACRLWKVWCGKVGKVKAGQNCWDAAECLFNVGSALADVGRQNEAAKWFSLAEEMRAYAYKV</sequence>
<evidence type="ECO:0000313" key="1">
    <source>
        <dbReference type="EMBL" id="KAK5111321.1"/>
    </source>
</evidence>
<dbReference type="Proteomes" id="UP001310890">
    <property type="component" value="Unassembled WGS sequence"/>
</dbReference>
<reference evidence="1" key="1">
    <citation type="submission" date="2023-08" db="EMBL/GenBank/DDBJ databases">
        <title>Black Yeasts Isolated from many extreme environments.</title>
        <authorList>
            <person name="Coleine C."/>
            <person name="Stajich J.E."/>
            <person name="Selbmann L."/>
        </authorList>
    </citation>
    <scope>NUCLEOTIDE SEQUENCE</scope>
    <source>
        <strain evidence="1">CCFEE 5401</strain>
    </source>
</reference>
<dbReference type="AlphaFoldDB" id="A0AAN7YFJ5"/>